<name>A0A117NI33_PICGL</name>
<keyword evidence="2" id="KW-0496">Mitochondrion</keyword>
<dbReference type="AlphaFoldDB" id="A0A117NI33"/>
<comment type="caution">
    <text evidence="2">The sequence shown here is derived from an EMBL/GenBank/DDBJ whole genome shotgun (WGS) entry which is preliminary data.</text>
</comment>
<reference evidence="2" key="1">
    <citation type="journal article" date="2015" name="Genome Biol. Evol.">
        <title>Organellar Genomes of White Spruce (Picea glauca): Assembly and Annotation.</title>
        <authorList>
            <person name="Jackman S.D."/>
            <person name="Warren R.L."/>
            <person name="Gibb E.A."/>
            <person name="Vandervalk B.P."/>
            <person name="Mohamadi H."/>
            <person name="Chu J."/>
            <person name="Raymond A."/>
            <person name="Pleasance S."/>
            <person name="Coope R."/>
            <person name="Wildung M.R."/>
            <person name="Ritland C.E."/>
            <person name="Bousquet J."/>
            <person name="Jones S.J."/>
            <person name="Bohlmann J."/>
            <person name="Birol I."/>
        </authorList>
    </citation>
    <scope>NUCLEOTIDE SEQUENCE [LARGE SCALE GENOMIC DNA]</scope>
    <source>
        <tissue evidence="2">Flushing bud</tissue>
    </source>
</reference>
<evidence type="ECO:0000256" key="1">
    <source>
        <dbReference type="SAM" id="MobiDB-lite"/>
    </source>
</evidence>
<evidence type="ECO:0000313" key="2">
    <source>
        <dbReference type="EMBL" id="KUM49313.1"/>
    </source>
</evidence>
<organism evidence="2">
    <name type="scientific">Picea glauca</name>
    <name type="common">White spruce</name>
    <name type="synonym">Pinus glauca</name>
    <dbReference type="NCBI Taxonomy" id="3330"/>
    <lineage>
        <taxon>Eukaryota</taxon>
        <taxon>Viridiplantae</taxon>
        <taxon>Streptophyta</taxon>
        <taxon>Embryophyta</taxon>
        <taxon>Tracheophyta</taxon>
        <taxon>Spermatophyta</taxon>
        <taxon>Pinopsida</taxon>
        <taxon>Pinidae</taxon>
        <taxon>Conifers I</taxon>
        <taxon>Pinales</taxon>
        <taxon>Pinaceae</taxon>
        <taxon>Picea</taxon>
    </lineage>
</organism>
<sequence length="143" mass="16199">MRSTTTISSSGLRNKKEKKERKEARTQLFVSKPEISNMKCHTPRGINNLIQDLSYLGIFIRSLYYYGGALIPNAKLRLLDHYAYVGWVKDRRRCQDLNLLKPYAVVLPSCSLVTILISYPLSIRIAQEVGLEHGGEGSAEARE</sequence>
<proteinExistence type="predicted"/>
<feature type="compositionally biased region" description="Polar residues" evidence="1">
    <location>
        <begin position="1"/>
        <end position="12"/>
    </location>
</feature>
<protein>
    <submittedName>
        <fullName evidence="2">Uncharacterized protein</fullName>
    </submittedName>
</protein>
<feature type="region of interest" description="Disordered" evidence="1">
    <location>
        <begin position="1"/>
        <end position="24"/>
    </location>
</feature>
<dbReference type="EMBL" id="LKAM01000003">
    <property type="protein sequence ID" value="KUM49313.1"/>
    <property type="molecule type" value="Genomic_DNA"/>
</dbReference>
<gene>
    <name evidence="2" type="ORF">ABT39_MTgene3862</name>
</gene>
<accession>A0A117NI33</accession>
<geneLocation type="mitochondrion" evidence="2"/>